<name>A0A8S4QSV7_9NEOP</name>
<comment type="caution">
    <text evidence="1">The sequence shown here is derived from an EMBL/GenBank/DDBJ whole genome shotgun (WGS) entry which is preliminary data.</text>
</comment>
<dbReference type="AlphaFoldDB" id="A0A8S4QSV7"/>
<dbReference type="Proteomes" id="UP000838756">
    <property type="component" value="Unassembled WGS sequence"/>
</dbReference>
<sequence>MNSVSACCLYVNHIRMLPFTASLFCGRMVSEEQDREVPEHTRQSISCKKPPGWQHYVDAPNLCGSPSTQTEKPRKVLRLRNNTYSSSELKIFCMLPKHLLRHNSSKDQTNENNR</sequence>
<accession>A0A8S4QSV7</accession>
<evidence type="ECO:0000313" key="1">
    <source>
        <dbReference type="EMBL" id="CAH2217583.1"/>
    </source>
</evidence>
<gene>
    <name evidence="1" type="primary">jg13513</name>
    <name evidence="1" type="ORF">PAEG_LOCUS5469</name>
</gene>
<keyword evidence="2" id="KW-1185">Reference proteome</keyword>
<protein>
    <submittedName>
        <fullName evidence="1">Jg13513 protein</fullName>
    </submittedName>
</protein>
<evidence type="ECO:0000313" key="2">
    <source>
        <dbReference type="Proteomes" id="UP000838756"/>
    </source>
</evidence>
<reference evidence="1" key="1">
    <citation type="submission" date="2022-03" db="EMBL/GenBank/DDBJ databases">
        <authorList>
            <person name="Lindestad O."/>
        </authorList>
    </citation>
    <scope>NUCLEOTIDE SEQUENCE</scope>
</reference>
<dbReference type="EMBL" id="CAKXAJ010018300">
    <property type="protein sequence ID" value="CAH2217583.1"/>
    <property type="molecule type" value="Genomic_DNA"/>
</dbReference>
<proteinExistence type="predicted"/>
<organism evidence="1 2">
    <name type="scientific">Pararge aegeria aegeria</name>
    <dbReference type="NCBI Taxonomy" id="348720"/>
    <lineage>
        <taxon>Eukaryota</taxon>
        <taxon>Metazoa</taxon>
        <taxon>Ecdysozoa</taxon>
        <taxon>Arthropoda</taxon>
        <taxon>Hexapoda</taxon>
        <taxon>Insecta</taxon>
        <taxon>Pterygota</taxon>
        <taxon>Neoptera</taxon>
        <taxon>Endopterygota</taxon>
        <taxon>Lepidoptera</taxon>
        <taxon>Glossata</taxon>
        <taxon>Ditrysia</taxon>
        <taxon>Papilionoidea</taxon>
        <taxon>Nymphalidae</taxon>
        <taxon>Satyrinae</taxon>
        <taxon>Satyrini</taxon>
        <taxon>Parargina</taxon>
        <taxon>Pararge</taxon>
    </lineage>
</organism>